<keyword evidence="1 5" id="KW-0489">Methyltransferase</keyword>
<dbReference type="EMBL" id="JAMWDU010000006">
    <property type="protein sequence ID" value="MCP8888490.1"/>
    <property type="molecule type" value="Genomic_DNA"/>
</dbReference>
<dbReference type="RefSeq" id="WP_254675686.1">
    <property type="nucleotide sequence ID" value="NZ_JAMWDU010000006.1"/>
</dbReference>
<dbReference type="InterPro" id="IPR029063">
    <property type="entry name" value="SAM-dependent_MTases_sf"/>
</dbReference>
<gene>
    <name evidence="5" type="ORF">NF348_15355</name>
</gene>
<evidence type="ECO:0000313" key="6">
    <source>
        <dbReference type="Proteomes" id="UP001060275"/>
    </source>
</evidence>
<dbReference type="GO" id="GO:0032259">
    <property type="term" value="P:methylation"/>
    <property type="evidence" value="ECO:0007669"/>
    <property type="project" value="UniProtKB-KW"/>
</dbReference>
<dbReference type="GO" id="GO:0008170">
    <property type="term" value="F:N-methyltransferase activity"/>
    <property type="evidence" value="ECO:0007669"/>
    <property type="project" value="UniProtKB-ARBA"/>
</dbReference>
<dbReference type="CDD" id="cd02440">
    <property type="entry name" value="AdoMet_MTases"/>
    <property type="match status" value="1"/>
</dbReference>
<protein>
    <submittedName>
        <fullName evidence="5">Methyltransferase</fullName>
    </submittedName>
</protein>
<dbReference type="GO" id="GO:0008757">
    <property type="term" value="F:S-adenosylmethionine-dependent methyltransferase activity"/>
    <property type="evidence" value="ECO:0007669"/>
    <property type="project" value="UniProtKB-ARBA"/>
</dbReference>
<reference evidence="5" key="1">
    <citation type="submission" date="2022-06" db="EMBL/GenBank/DDBJ databases">
        <title>Devosia sp. XJ19-45 genome assembly.</title>
        <authorList>
            <person name="Li B."/>
            <person name="Cai M."/>
            <person name="Nie G."/>
            <person name="Li W."/>
        </authorList>
    </citation>
    <scope>NUCLEOTIDE SEQUENCE</scope>
    <source>
        <strain evidence="5">XJ19-45</strain>
    </source>
</reference>
<name>A0A9Q4FUB6_9HYPH</name>
<evidence type="ECO:0000313" key="5">
    <source>
        <dbReference type="EMBL" id="MCP8888490.1"/>
    </source>
</evidence>
<sequence length="276" mass="28713">MRPHVRSHETSHPGAMSLDQPVRFVKHQTVTRDAFLGGRLTLSQPRTGFRAGLDSVLLGAAVRAGTSRLLDLGAGVGTAGLVALALGLAEQADLVERDPPTLDLARANIEANGFARSANALGLDIAAKAAERRAAGLADNAYDVVIANPPFFGAGQGTLAPEASRAAARHMGLSELDLWVRRAAGSARAGGTAIFVYPAHGLATLLGAFEQRFGAIVILPLSPRPGEVASRILVRGIKGSRAPLTLLASRAMHGTEGHGFAPDFDAIFRGAAVLDW</sequence>
<dbReference type="PANTHER" id="PTHR47739">
    <property type="entry name" value="TRNA1(VAL) (ADENINE(37)-N6)-METHYLTRANSFERASE"/>
    <property type="match status" value="1"/>
</dbReference>
<dbReference type="AlphaFoldDB" id="A0A9Q4FUB6"/>
<dbReference type="InterPro" id="IPR050210">
    <property type="entry name" value="tRNA_Adenine-N(6)_MTase"/>
</dbReference>
<dbReference type="InterPro" id="IPR007848">
    <property type="entry name" value="Small_mtfrase_dom"/>
</dbReference>
<feature type="region of interest" description="Disordered" evidence="3">
    <location>
        <begin position="1"/>
        <end position="20"/>
    </location>
</feature>
<evidence type="ECO:0000256" key="2">
    <source>
        <dbReference type="ARBA" id="ARBA00022691"/>
    </source>
</evidence>
<dbReference type="Proteomes" id="UP001060275">
    <property type="component" value="Unassembled WGS sequence"/>
</dbReference>
<evidence type="ECO:0000256" key="3">
    <source>
        <dbReference type="SAM" id="MobiDB-lite"/>
    </source>
</evidence>
<keyword evidence="1 5" id="KW-0808">Transferase</keyword>
<feature type="domain" description="Methyltransferase small" evidence="4">
    <location>
        <begin position="65"/>
        <end position="156"/>
    </location>
</feature>
<feature type="compositionally biased region" description="Basic and acidic residues" evidence="3">
    <location>
        <begin position="1"/>
        <end position="11"/>
    </location>
</feature>
<dbReference type="Pfam" id="PF05175">
    <property type="entry name" value="MTS"/>
    <property type="match status" value="1"/>
</dbReference>
<dbReference type="PROSITE" id="PS00092">
    <property type="entry name" value="N6_MTASE"/>
    <property type="match status" value="1"/>
</dbReference>
<dbReference type="PANTHER" id="PTHR47739:SF1">
    <property type="entry name" value="TRNA1(VAL) (ADENINE(37)-N6)-METHYLTRANSFERASE"/>
    <property type="match status" value="1"/>
</dbReference>
<accession>A0A9Q4FUB6</accession>
<evidence type="ECO:0000259" key="4">
    <source>
        <dbReference type="Pfam" id="PF05175"/>
    </source>
</evidence>
<dbReference type="Gene3D" id="3.40.50.150">
    <property type="entry name" value="Vaccinia Virus protein VP39"/>
    <property type="match status" value="1"/>
</dbReference>
<keyword evidence="6" id="KW-1185">Reference proteome</keyword>
<organism evidence="5 6">
    <name type="scientific">Devosia ureilytica</name>
    <dbReference type="NCBI Taxonomy" id="2952754"/>
    <lineage>
        <taxon>Bacteria</taxon>
        <taxon>Pseudomonadati</taxon>
        <taxon>Pseudomonadota</taxon>
        <taxon>Alphaproteobacteria</taxon>
        <taxon>Hyphomicrobiales</taxon>
        <taxon>Devosiaceae</taxon>
        <taxon>Devosia</taxon>
    </lineage>
</organism>
<proteinExistence type="predicted"/>
<dbReference type="InterPro" id="IPR002052">
    <property type="entry name" value="DNA_methylase_N6_adenine_CS"/>
</dbReference>
<dbReference type="SUPFAM" id="SSF53335">
    <property type="entry name" value="S-adenosyl-L-methionine-dependent methyltransferases"/>
    <property type="match status" value="1"/>
</dbReference>
<evidence type="ECO:0000256" key="1">
    <source>
        <dbReference type="ARBA" id="ARBA00022603"/>
    </source>
</evidence>
<comment type="caution">
    <text evidence="5">The sequence shown here is derived from an EMBL/GenBank/DDBJ whole genome shotgun (WGS) entry which is preliminary data.</text>
</comment>
<keyword evidence="2" id="KW-0949">S-adenosyl-L-methionine</keyword>
<dbReference type="GO" id="GO:0003676">
    <property type="term" value="F:nucleic acid binding"/>
    <property type="evidence" value="ECO:0007669"/>
    <property type="project" value="InterPro"/>
</dbReference>